<dbReference type="RefSeq" id="WP_349226185.1">
    <property type="nucleotide sequence ID" value="NZ_JBBNFG020000025.1"/>
</dbReference>
<evidence type="ECO:0000256" key="1">
    <source>
        <dbReference type="ARBA" id="ARBA00004442"/>
    </source>
</evidence>
<keyword evidence="11" id="KW-1185">Reference proteome</keyword>
<dbReference type="InterPro" id="IPR051906">
    <property type="entry name" value="TolC-like"/>
</dbReference>
<feature type="signal peptide" evidence="9">
    <location>
        <begin position="1"/>
        <end position="19"/>
    </location>
</feature>
<protein>
    <submittedName>
        <fullName evidence="10">TolC family protein</fullName>
    </submittedName>
</protein>
<organism evidence="10 11">
    <name type="scientific">Segatella sinensis</name>
    <dbReference type="NCBI Taxonomy" id="3085167"/>
    <lineage>
        <taxon>Bacteria</taxon>
        <taxon>Pseudomonadati</taxon>
        <taxon>Bacteroidota</taxon>
        <taxon>Bacteroidia</taxon>
        <taxon>Bacteroidales</taxon>
        <taxon>Prevotellaceae</taxon>
        <taxon>Segatella</taxon>
    </lineage>
</organism>
<evidence type="ECO:0000313" key="11">
    <source>
        <dbReference type="Proteomes" id="UP001465717"/>
    </source>
</evidence>
<keyword evidence="7" id="KW-0998">Cell outer membrane</keyword>
<evidence type="ECO:0000256" key="6">
    <source>
        <dbReference type="ARBA" id="ARBA00023136"/>
    </source>
</evidence>
<dbReference type="Pfam" id="PF02321">
    <property type="entry name" value="OEP"/>
    <property type="match status" value="2"/>
</dbReference>
<keyword evidence="5" id="KW-0812">Transmembrane</keyword>
<evidence type="ECO:0000256" key="2">
    <source>
        <dbReference type="ARBA" id="ARBA00007613"/>
    </source>
</evidence>
<evidence type="ECO:0000313" key="10">
    <source>
        <dbReference type="EMBL" id="MEQ2508293.1"/>
    </source>
</evidence>
<evidence type="ECO:0000256" key="4">
    <source>
        <dbReference type="ARBA" id="ARBA00022452"/>
    </source>
</evidence>
<feature type="chain" id="PRO_5046946866" evidence="9">
    <location>
        <begin position="20"/>
        <end position="473"/>
    </location>
</feature>
<dbReference type="InterPro" id="IPR003423">
    <property type="entry name" value="OMP_efflux"/>
</dbReference>
<evidence type="ECO:0000256" key="9">
    <source>
        <dbReference type="SAM" id="SignalP"/>
    </source>
</evidence>
<comment type="similarity">
    <text evidence="2">Belongs to the outer membrane factor (OMF) (TC 1.B.17) family.</text>
</comment>
<comment type="subcellular location">
    <subcellularLocation>
        <location evidence="1">Cell outer membrane</location>
    </subcellularLocation>
</comment>
<keyword evidence="4" id="KW-1134">Transmembrane beta strand</keyword>
<evidence type="ECO:0000256" key="5">
    <source>
        <dbReference type="ARBA" id="ARBA00022692"/>
    </source>
</evidence>
<keyword evidence="6" id="KW-0472">Membrane</keyword>
<proteinExistence type="inferred from homology"/>
<evidence type="ECO:0000256" key="8">
    <source>
        <dbReference type="SAM" id="MobiDB-lite"/>
    </source>
</evidence>
<dbReference type="Proteomes" id="UP001465717">
    <property type="component" value="Unassembled WGS sequence"/>
</dbReference>
<keyword evidence="9" id="KW-0732">Signal</keyword>
<accession>A0ABV1FZ22</accession>
<comment type="caution">
    <text evidence="10">The sequence shown here is derived from an EMBL/GenBank/DDBJ whole genome shotgun (WGS) entry which is preliminary data.</text>
</comment>
<dbReference type="PANTHER" id="PTHR30026:SF20">
    <property type="entry name" value="OUTER MEMBRANE PROTEIN TOLC"/>
    <property type="match status" value="1"/>
</dbReference>
<dbReference type="EMBL" id="JBBNGE010000024">
    <property type="protein sequence ID" value="MEQ2508293.1"/>
    <property type="molecule type" value="Genomic_DNA"/>
</dbReference>
<feature type="compositionally biased region" description="Basic and acidic residues" evidence="8">
    <location>
        <begin position="235"/>
        <end position="247"/>
    </location>
</feature>
<dbReference type="SUPFAM" id="SSF56954">
    <property type="entry name" value="Outer membrane efflux proteins (OEP)"/>
    <property type="match status" value="1"/>
</dbReference>
<dbReference type="PANTHER" id="PTHR30026">
    <property type="entry name" value="OUTER MEMBRANE PROTEIN TOLC"/>
    <property type="match status" value="1"/>
</dbReference>
<reference evidence="10 11" key="1">
    <citation type="submission" date="2024-04" db="EMBL/GenBank/DDBJ databases">
        <title>Human intestinal bacterial collection.</title>
        <authorList>
            <person name="Pauvert C."/>
            <person name="Hitch T.C.A."/>
            <person name="Clavel T."/>
        </authorList>
    </citation>
    <scope>NUCLEOTIDE SEQUENCE [LARGE SCALE GENOMIC DNA]</scope>
    <source>
        <strain evidence="10 11">CLA-AA-H174</strain>
    </source>
</reference>
<sequence>MKRIGILIGWLVWAAGASAQSWSLDDCMKYAVEHATEVKREVVNARQRKQDYQHAVAGFLPTVTGGVQGQYAWGRNIDPETNTYNNVTTFNNYYQLYAELNVFDGFATINALKQAKLSRDYSATAMQKIQDDRAIDVMQKYVDAAYAEASIRIASEKLNESKRMLAKMKRLYELGEKGRPDVVQMESQVAEDEYNLTHQENVAKQSLLALKSAMNFPVDEELKLAALTKTQKKSLESGMLKESEKEAGSQSVEPNGVENLGTDKIETSILPVNYETVYQGFQNISPDLKSAEYEVERARYDYKLAKGRLLPSLSLGGGISTNYYKNLSQKGQYDGFASQFRNNQGEYLALTLSIPIYNSDRWHSVKKARNDWQLAQVNLEETRRKLHDQIAQAVMDAEGYAKELHQMQKKVASDSLAYHMSSRKFEEGMLSTFDLHTAAQTLLESRIKELQMQLLLIIKQRLVAYYQGENLIR</sequence>
<evidence type="ECO:0000256" key="7">
    <source>
        <dbReference type="ARBA" id="ARBA00023237"/>
    </source>
</evidence>
<name>A0ABV1FZ22_9BACT</name>
<gene>
    <name evidence="10" type="ORF">AAAT87_08365</name>
</gene>
<evidence type="ECO:0000256" key="3">
    <source>
        <dbReference type="ARBA" id="ARBA00022448"/>
    </source>
</evidence>
<dbReference type="Gene3D" id="1.20.1600.10">
    <property type="entry name" value="Outer membrane efflux proteins (OEP)"/>
    <property type="match status" value="1"/>
</dbReference>
<feature type="region of interest" description="Disordered" evidence="8">
    <location>
        <begin position="235"/>
        <end position="259"/>
    </location>
</feature>
<keyword evidence="3" id="KW-0813">Transport</keyword>